<comment type="caution">
    <text evidence="3">The sequence shown here is derived from an EMBL/GenBank/DDBJ whole genome shotgun (WGS) entry which is preliminary data.</text>
</comment>
<protein>
    <recommendedName>
        <fullName evidence="5">C4-dicarboxylate ABC transporter substrate-binding protein</fullName>
    </recommendedName>
</protein>
<dbReference type="Pfam" id="PF03480">
    <property type="entry name" value="DctP"/>
    <property type="match status" value="1"/>
</dbReference>
<dbReference type="RefSeq" id="WP_142897932.1">
    <property type="nucleotide sequence ID" value="NZ_ML660057.1"/>
</dbReference>
<organism evidence="3 4">
    <name type="scientific">Denitrobaculum tricleocarpae</name>
    <dbReference type="NCBI Taxonomy" id="2591009"/>
    <lineage>
        <taxon>Bacteria</taxon>
        <taxon>Pseudomonadati</taxon>
        <taxon>Pseudomonadota</taxon>
        <taxon>Alphaproteobacteria</taxon>
        <taxon>Rhodospirillales</taxon>
        <taxon>Rhodospirillaceae</taxon>
        <taxon>Denitrobaculum</taxon>
    </lineage>
</organism>
<dbReference type="InterPro" id="IPR038404">
    <property type="entry name" value="TRAP_DctP_sf"/>
</dbReference>
<proteinExistence type="predicted"/>
<dbReference type="InterPro" id="IPR018389">
    <property type="entry name" value="DctP_fam"/>
</dbReference>
<dbReference type="NCBIfam" id="NF037995">
    <property type="entry name" value="TRAP_S1"/>
    <property type="match status" value="1"/>
</dbReference>
<dbReference type="Gene3D" id="3.40.190.170">
    <property type="entry name" value="Bacterial extracellular solute-binding protein, family 7"/>
    <property type="match status" value="1"/>
</dbReference>
<gene>
    <name evidence="3" type="ORF">FKG95_18780</name>
</gene>
<accession>A0A545TMZ2</accession>
<reference evidence="3 4" key="1">
    <citation type="submission" date="2019-06" db="EMBL/GenBank/DDBJ databases">
        <title>Whole genome sequence for Rhodospirillaceae sp. R148.</title>
        <authorList>
            <person name="Wang G."/>
        </authorList>
    </citation>
    <scope>NUCLEOTIDE SEQUENCE [LARGE SCALE GENOMIC DNA]</scope>
    <source>
        <strain evidence="3 4">R148</strain>
    </source>
</reference>
<dbReference type="GO" id="GO:0055085">
    <property type="term" value="P:transmembrane transport"/>
    <property type="evidence" value="ECO:0007669"/>
    <property type="project" value="InterPro"/>
</dbReference>
<keyword evidence="1 2" id="KW-0732">Signal</keyword>
<name>A0A545TMZ2_9PROT</name>
<dbReference type="Proteomes" id="UP000315252">
    <property type="component" value="Unassembled WGS sequence"/>
</dbReference>
<evidence type="ECO:0000313" key="3">
    <source>
        <dbReference type="EMBL" id="TQV78599.1"/>
    </source>
</evidence>
<evidence type="ECO:0000313" key="4">
    <source>
        <dbReference type="Proteomes" id="UP000315252"/>
    </source>
</evidence>
<evidence type="ECO:0000256" key="1">
    <source>
        <dbReference type="ARBA" id="ARBA00022729"/>
    </source>
</evidence>
<dbReference type="PANTHER" id="PTHR33376">
    <property type="match status" value="1"/>
</dbReference>
<feature type="signal peptide" evidence="2">
    <location>
        <begin position="1"/>
        <end position="19"/>
    </location>
</feature>
<dbReference type="PANTHER" id="PTHR33376:SF5">
    <property type="entry name" value="EXTRACYTOPLASMIC SOLUTE RECEPTOR PROTEIN"/>
    <property type="match status" value="1"/>
</dbReference>
<sequence>MVLKSALLGAAAFSMSVAAAQATEFKMQTFLGANASTTKAFEAMAAQLKEDTGGEVSITVLPGKAVVGAGETIDAIQNGLLDGQYTAPSYFAGKDAALGVLGDTLAAYPDSVTRDRWFTEGGGLELARALYGKYDLYLVCPVHWPSEQIPSTVEIKSVEGLEGLKMRAPGGLASDLLSRAGASLVTMGVGESVTAMETGVLDATDLANVALNVALGMHNQAKYSVLARHSMAVTEMSVSMDKWNSLSSENQGKFEEACNAMSAALVKTLTAEDAAAEAKAKSEMGVTFIAFGDEDAAKFRKMTTEVWNDWGAKSADAQAVVDSHKAFMTSIGLN</sequence>
<keyword evidence="4" id="KW-1185">Reference proteome</keyword>
<dbReference type="EMBL" id="VHSH01000006">
    <property type="protein sequence ID" value="TQV78599.1"/>
    <property type="molecule type" value="Genomic_DNA"/>
</dbReference>
<feature type="chain" id="PRO_5022198334" description="C4-dicarboxylate ABC transporter substrate-binding protein" evidence="2">
    <location>
        <begin position="20"/>
        <end position="334"/>
    </location>
</feature>
<dbReference type="OrthoDB" id="9769764at2"/>
<evidence type="ECO:0008006" key="5">
    <source>
        <dbReference type="Google" id="ProtNLM"/>
    </source>
</evidence>
<evidence type="ECO:0000256" key="2">
    <source>
        <dbReference type="SAM" id="SignalP"/>
    </source>
</evidence>
<dbReference type="AlphaFoldDB" id="A0A545TMZ2"/>